<evidence type="ECO:0000313" key="2">
    <source>
        <dbReference type="EMBL" id="CAD7631605.1"/>
    </source>
</evidence>
<feature type="transmembrane region" description="Helical" evidence="1">
    <location>
        <begin position="137"/>
        <end position="159"/>
    </location>
</feature>
<reference evidence="2" key="1">
    <citation type="submission" date="2020-11" db="EMBL/GenBank/DDBJ databases">
        <authorList>
            <person name="Tran Van P."/>
        </authorList>
    </citation>
    <scope>NUCLEOTIDE SEQUENCE</scope>
</reference>
<feature type="transmembrane region" description="Helical" evidence="1">
    <location>
        <begin position="36"/>
        <end position="54"/>
    </location>
</feature>
<keyword evidence="1" id="KW-1133">Transmembrane helix</keyword>
<dbReference type="AlphaFoldDB" id="A0A7R9KY79"/>
<keyword evidence="3" id="KW-1185">Reference proteome</keyword>
<proteinExistence type="predicted"/>
<name>A0A7R9KY79_9ACAR</name>
<evidence type="ECO:0000313" key="3">
    <source>
        <dbReference type="Proteomes" id="UP000759131"/>
    </source>
</evidence>
<evidence type="ECO:0008006" key="4">
    <source>
        <dbReference type="Google" id="ProtNLM"/>
    </source>
</evidence>
<keyword evidence="1" id="KW-0812">Transmembrane</keyword>
<dbReference type="OrthoDB" id="6481667at2759"/>
<gene>
    <name evidence="2" type="ORF">OSB1V03_LOCUS12014</name>
</gene>
<accession>A0A7R9KY79</accession>
<dbReference type="EMBL" id="OC864285">
    <property type="protein sequence ID" value="CAD7631605.1"/>
    <property type="molecule type" value="Genomic_DNA"/>
</dbReference>
<dbReference type="EMBL" id="CAJPIZ010009710">
    <property type="protein sequence ID" value="CAG2112035.1"/>
    <property type="molecule type" value="Genomic_DNA"/>
</dbReference>
<evidence type="ECO:0000256" key="1">
    <source>
        <dbReference type="SAM" id="Phobius"/>
    </source>
</evidence>
<organism evidence="2">
    <name type="scientific">Medioppia subpectinata</name>
    <dbReference type="NCBI Taxonomy" id="1979941"/>
    <lineage>
        <taxon>Eukaryota</taxon>
        <taxon>Metazoa</taxon>
        <taxon>Ecdysozoa</taxon>
        <taxon>Arthropoda</taxon>
        <taxon>Chelicerata</taxon>
        <taxon>Arachnida</taxon>
        <taxon>Acari</taxon>
        <taxon>Acariformes</taxon>
        <taxon>Sarcoptiformes</taxon>
        <taxon>Oribatida</taxon>
        <taxon>Brachypylina</taxon>
        <taxon>Oppioidea</taxon>
        <taxon>Oppiidae</taxon>
        <taxon>Medioppia</taxon>
    </lineage>
</organism>
<dbReference type="Proteomes" id="UP000759131">
    <property type="component" value="Unassembled WGS sequence"/>
</dbReference>
<protein>
    <recommendedName>
        <fullName evidence="4">MARVEL domain-containing protein</fullName>
    </recommendedName>
</protein>
<sequence>MPSTATVQVRQTTTTTTARASVLVINTGYLSTKLGIIKLLLLIFSLICFVLLLLDADKSSGYWYLPPEQFLVLVCFANWYTITIMLISALLSLGTACILPKTSFEFIFHFLGFVLFLIGGLWVAIGAFKHENRTVNIQVACILALICGILHLVHGIFSYRLCITN</sequence>
<feature type="transmembrane region" description="Helical" evidence="1">
    <location>
        <begin position="70"/>
        <end position="94"/>
    </location>
</feature>
<feature type="transmembrane region" description="Helical" evidence="1">
    <location>
        <begin position="106"/>
        <end position="125"/>
    </location>
</feature>
<keyword evidence="1" id="KW-0472">Membrane</keyword>